<evidence type="ECO:0000256" key="6">
    <source>
        <dbReference type="SAM" id="Phobius"/>
    </source>
</evidence>
<dbReference type="SUPFAM" id="SSF55874">
    <property type="entry name" value="ATPase domain of HSP90 chaperone/DNA topoisomerase II/histidine kinase"/>
    <property type="match status" value="1"/>
</dbReference>
<evidence type="ECO:0000256" key="2">
    <source>
        <dbReference type="ARBA" id="ARBA00012438"/>
    </source>
</evidence>
<dbReference type="KEGG" id="glj:GKIL_2336"/>
<gene>
    <name evidence="7" type="ORF">GKIL_2336</name>
</gene>
<organism evidence="7 8">
    <name type="scientific">Gloeobacter kilaueensis (strain ATCC BAA-2537 / CCAP 1431/1 / ULC 316 / JS1)</name>
    <dbReference type="NCBI Taxonomy" id="1183438"/>
    <lineage>
        <taxon>Bacteria</taxon>
        <taxon>Bacillati</taxon>
        <taxon>Cyanobacteriota</taxon>
        <taxon>Cyanophyceae</taxon>
        <taxon>Gloeobacterales</taxon>
        <taxon>Gloeobacteraceae</taxon>
        <taxon>Gloeobacter</taxon>
    </lineage>
</organism>
<dbReference type="GO" id="GO:0004673">
    <property type="term" value="F:protein histidine kinase activity"/>
    <property type="evidence" value="ECO:0007669"/>
    <property type="project" value="UniProtKB-EC"/>
</dbReference>
<dbReference type="PANTHER" id="PTHR24421">
    <property type="entry name" value="NITRATE/NITRITE SENSOR PROTEIN NARX-RELATED"/>
    <property type="match status" value="1"/>
</dbReference>
<dbReference type="STRING" id="1183438.GKIL_2336"/>
<evidence type="ECO:0000256" key="1">
    <source>
        <dbReference type="ARBA" id="ARBA00000085"/>
    </source>
</evidence>
<proteinExistence type="predicted"/>
<name>U5QHY0_GLOK1</name>
<reference evidence="7 8" key="1">
    <citation type="journal article" date="2013" name="PLoS ONE">
        <title>Cultivation and Complete Genome Sequencing of Gloeobacter kilaueensis sp. nov., from a Lava Cave in Kilauea Caldera, Hawai'i.</title>
        <authorList>
            <person name="Saw J.H."/>
            <person name="Schatz M."/>
            <person name="Brown M.V."/>
            <person name="Kunkel D.D."/>
            <person name="Foster J.S."/>
            <person name="Shick H."/>
            <person name="Christensen S."/>
            <person name="Hou S."/>
            <person name="Wan X."/>
            <person name="Donachie S.P."/>
        </authorList>
    </citation>
    <scope>NUCLEOTIDE SEQUENCE [LARGE SCALE GENOMIC DNA]</scope>
    <source>
        <strain evidence="8">JS</strain>
    </source>
</reference>
<evidence type="ECO:0000256" key="5">
    <source>
        <dbReference type="ARBA" id="ARBA00023012"/>
    </source>
</evidence>
<evidence type="ECO:0000256" key="4">
    <source>
        <dbReference type="ARBA" id="ARBA00022777"/>
    </source>
</evidence>
<dbReference type="Proteomes" id="UP000017396">
    <property type="component" value="Chromosome"/>
</dbReference>
<dbReference type="Gene3D" id="3.30.565.10">
    <property type="entry name" value="Histidine kinase-like ATPase, C-terminal domain"/>
    <property type="match status" value="1"/>
</dbReference>
<keyword evidence="6" id="KW-1133">Transmembrane helix</keyword>
<keyword evidence="3" id="KW-0808">Transferase</keyword>
<keyword evidence="6" id="KW-0472">Membrane</keyword>
<sequence length="477" mass="53800">MFASALVLWSLQTLLPDGTYYTQVQIPLAHQWNLPQREVLGWSSYAETLIKAGKPDQALKVYSLAKGLLDNRSDPASRELLRQMQTQTDELRGVVADFPFFVRPPWGSTLLKLVQNPLDSAAWLDALVAYPLIAEPQIAAFLVLSIWLAASFVQALQEQMAWTRILDQERLVSLGRVLPLVLGSGLLALLLAALVTLSPSQPVLAAVVCGAAVPGLFVQVLNRFYPLRARRALAAWESQHRAEFSSELHNTAQQSIMSAQGLLREIIDELENSDEPEAGHYAWRLAEAMERCQEVEDELRVLRNGTEDKFARGQTFVDAIEPICDRLNRRGVESHFQWFWEGELLEAADWEALAFNLAESARDRRIAATLYQVLSELSWNVIKYARLDNEQVRADIIFSGVRQNQFIRYTLEVRDNGPGFDVQTAQDRRPHSGIFSLERYLRRVEIVGAQAHSTLHTAPGQGTRIHTEILVMARPER</sequence>
<dbReference type="InterPro" id="IPR036890">
    <property type="entry name" value="HATPase_C_sf"/>
</dbReference>
<dbReference type="HOGENOM" id="CLU_572076_0_0_3"/>
<evidence type="ECO:0000313" key="7">
    <source>
        <dbReference type="EMBL" id="AGY58582.1"/>
    </source>
</evidence>
<feature type="transmembrane region" description="Helical" evidence="6">
    <location>
        <begin position="203"/>
        <end position="221"/>
    </location>
</feature>
<dbReference type="EMBL" id="CP003587">
    <property type="protein sequence ID" value="AGY58582.1"/>
    <property type="molecule type" value="Genomic_DNA"/>
</dbReference>
<feature type="transmembrane region" description="Helical" evidence="6">
    <location>
        <begin position="138"/>
        <end position="156"/>
    </location>
</feature>
<dbReference type="RefSeq" id="WP_023173752.1">
    <property type="nucleotide sequence ID" value="NC_022600.1"/>
</dbReference>
<accession>U5QHY0</accession>
<evidence type="ECO:0000313" key="8">
    <source>
        <dbReference type="Proteomes" id="UP000017396"/>
    </source>
</evidence>
<dbReference type="GO" id="GO:0000160">
    <property type="term" value="P:phosphorelay signal transduction system"/>
    <property type="evidence" value="ECO:0007669"/>
    <property type="project" value="UniProtKB-KW"/>
</dbReference>
<dbReference type="PANTHER" id="PTHR24421:SF10">
    <property type="entry name" value="NITRATE_NITRITE SENSOR PROTEIN NARQ"/>
    <property type="match status" value="1"/>
</dbReference>
<dbReference type="AlphaFoldDB" id="U5QHY0"/>
<keyword evidence="5" id="KW-0902">Two-component regulatory system</keyword>
<dbReference type="InterPro" id="IPR050482">
    <property type="entry name" value="Sensor_HK_TwoCompSys"/>
</dbReference>
<dbReference type="eggNOG" id="COG4585">
    <property type="taxonomic scope" value="Bacteria"/>
</dbReference>
<keyword evidence="6" id="KW-0812">Transmembrane</keyword>
<keyword evidence="4 7" id="KW-0418">Kinase</keyword>
<protein>
    <recommendedName>
        <fullName evidence="2">histidine kinase</fullName>
        <ecNumber evidence="2">2.7.13.3</ecNumber>
    </recommendedName>
</protein>
<keyword evidence="8" id="KW-1185">Reference proteome</keyword>
<comment type="catalytic activity">
    <reaction evidence="1">
        <text>ATP + protein L-histidine = ADP + protein N-phospho-L-histidine.</text>
        <dbReference type="EC" id="2.7.13.3"/>
    </reaction>
</comment>
<dbReference type="EC" id="2.7.13.3" evidence="2"/>
<evidence type="ECO:0000256" key="3">
    <source>
        <dbReference type="ARBA" id="ARBA00022679"/>
    </source>
</evidence>
<feature type="transmembrane region" description="Helical" evidence="6">
    <location>
        <begin position="177"/>
        <end position="197"/>
    </location>
</feature>